<protein>
    <submittedName>
        <fullName evidence="6">Membrane-bound PQQ-dependent dehydrogenase, glucose/quinate/shikimate family</fullName>
        <ecNumber evidence="6">1.1.-.-</ecNumber>
    </submittedName>
</protein>
<dbReference type="SMART" id="SM00564">
    <property type="entry name" value="PQQ"/>
    <property type="match status" value="5"/>
</dbReference>
<dbReference type="PANTHER" id="PTHR32303">
    <property type="entry name" value="QUINOPROTEIN ALCOHOL DEHYDROGENASE (CYTOCHROME C)"/>
    <property type="match status" value="1"/>
</dbReference>
<name>A0A7X9WY17_9SPHN</name>
<dbReference type="GO" id="GO:0008876">
    <property type="term" value="F:quinoprotein glucose dehydrogenase activity"/>
    <property type="evidence" value="ECO:0007669"/>
    <property type="project" value="TreeGrafter"/>
</dbReference>
<dbReference type="InterPro" id="IPR011047">
    <property type="entry name" value="Quinoprotein_ADH-like_sf"/>
</dbReference>
<dbReference type="GO" id="GO:0048038">
    <property type="term" value="F:quinone binding"/>
    <property type="evidence" value="ECO:0007669"/>
    <property type="project" value="InterPro"/>
</dbReference>
<evidence type="ECO:0000256" key="4">
    <source>
        <dbReference type="SAM" id="Phobius"/>
    </source>
</evidence>
<dbReference type="AlphaFoldDB" id="A0A7X9WY17"/>
<dbReference type="RefSeq" id="WP_169574442.1">
    <property type="nucleotide sequence ID" value="NZ_JABBFV010000015.1"/>
</dbReference>
<feature type="transmembrane region" description="Helical" evidence="4">
    <location>
        <begin position="24"/>
        <end position="49"/>
    </location>
</feature>
<evidence type="ECO:0000313" key="6">
    <source>
        <dbReference type="EMBL" id="NML12032.1"/>
    </source>
</evidence>
<keyword evidence="4" id="KW-1133">Transmembrane helix</keyword>
<dbReference type="Pfam" id="PF01011">
    <property type="entry name" value="PQQ"/>
    <property type="match status" value="1"/>
</dbReference>
<evidence type="ECO:0000259" key="5">
    <source>
        <dbReference type="Pfam" id="PF01011"/>
    </source>
</evidence>
<evidence type="ECO:0000256" key="2">
    <source>
        <dbReference type="ARBA" id="ARBA00008156"/>
    </source>
</evidence>
<comment type="caution">
    <text evidence="6">The sequence shown here is derived from an EMBL/GenBank/DDBJ whole genome shotgun (WGS) entry which is preliminary data.</text>
</comment>
<evidence type="ECO:0000313" key="7">
    <source>
        <dbReference type="Proteomes" id="UP000519023"/>
    </source>
</evidence>
<feature type="transmembrane region" description="Helical" evidence="4">
    <location>
        <begin position="78"/>
        <end position="94"/>
    </location>
</feature>
<comment type="cofactor">
    <cofactor evidence="1">
        <name>pyrroloquinoline quinone</name>
        <dbReference type="ChEBI" id="CHEBI:58442"/>
    </cofactor>
</comment>
<feature type="domain" description="Pyrrolo-quinoline quinone repeat" evidence="5">
    <location>
        <begin position="174"/>
        <end position="770"/>
    </location>
</feature>
<evidence type="ECO:0000256" key="1">
    <source>
        <dbReference type="ARBA" id="ARBA00001931"/>
    </source>
</evidence>
<keyword evidence="4" id="KW-0472">Membrane</keyword>
<dbReference type="SUPFAM" id="SSF50998">
    <property type="entry name" value="Quinoprotein alcohol dehydrogenase-like"/>
    <property type="match status" value="1"/>
</dbReference>
<dbReference type="Gene3D" id="2.140.10.10">
    <property type="entry name" value="Quinoprotein alcohol dehydrogenase-like superfamily"/>
    <property type="match status" value="1"/>
</dbReference>
<dbReference type="Proteomes" id="UP000519023">
    <property type="component" value="Unassembled WGS sequence"/>
</dbReference>
<dbReference type="EMBL" id="JABBFV010000015">
    <property type="protein sequence ID" value="NML12032.1"/>
    <property type="molecule type" value="Genomic_DNA"/>
</dbReference>
<dbReference type="CDD" id="cd10280">
    <property type="entry name" value="PQQ_mGDH"/>
    <property type="match status" value="1"/>
</dbReference>
<dbReference type="PANTHER" id="PTHR32303:SF4">
    <property type="entry name" value="QUINOPROTEIN GLUCOSE DEHYDROGENASE"/>
    <property type="match status" value="1"/>
</dbReference>
<dbReference type="InterPro" id="IPR002372">
    <property type="entry name" value="PQQ_rpt_dom"/>
</dbReference>
<accession>A0A7X9WY17</accession>
<proteinExistence type="inferred from homology"/>
<dbReference type="InterPro" id="IPR018391">
    <property type="entry name" value="PQQ_b-propeller_rpt"/>
</dbReference>
<feature type="transmembrane region" description="Helical" evidence="4">
    <location>
        <begin position="100"/>
        <end position="119"/>
    </location>
</feature>
<feature type="transmembrane region" description="Helical" evidence="4">
    <location>
        <begin position="131"/>
        <end position="153"/>
    </location>
</feature>
<feature type="transmembrane region" description="Helical" evidence="4">
    <location>
        <begin position="55"/>
        <end position="71"/>
    </location>
</feature>
<gene>
    <name evidence="6" type="ORF">HHL08_18095</name>
</gene>
<dbReference type="NCBIfam" id="TIGR03074">
    <property type="entry name" value="PQQ_membr_DH"/>
    <property type="match status" value="1"/>
</dbReference>
<dbReference type="InterPro" id="IPR017511">
    <property type="entry name" value="PQQ_mDH"/>
</dbReference>
<organism evidence="6 7">
    <name type="scientific">Sphingobium psychrophilum</name>
    <dbReference type="NCBI Taxonomy" id="2728834"/>
    <lineage>
        <taxon>Bacteria</taxon>
        <taxon>Pseudomonadati</taxon>
        <taxon>Pseudomonadota</taxon>
        <taxon>Alphaproteobacteria</taxon>
        <taxon>Sphingomonadales</taxon>
        <taxon>Sphingomonadaceae</taxon>
        <taxon>Sphingobium</taxon>
    </lineage>
</organism>
<keyword evidence="3 6" id="KW-0560">Oxidoreductase</keyword>
<keyword evidence="7" id="KW-1185">Reference proteome</keyword>
<reference evidence="6 7" key="1">
    <citation type="submission" date="2020-04" db="EMBL/GenBank/DDBJ databases">
        <title>Sphingobium sp. AR-3-1 isolated from Arctic soil.</title>
        <authorList>
            <person name="Dahal R.H."/>
            <person name="Chaudhary D.K."/>
        </authorList>
    </citation>
    <scope>NUCLEOTIDE SEQUENCE [LARGE SCALE GENOMIC DNA]</scope>
    <source>
        <strain evidence="6 7">AR-3-1</strain>
    </source>
</reference>
<evidence type="ECO:0000256" key="3">
    <source>
        <dbReference type="ARBA" id="ARBA00023002"/>
    </source>
</evidence>
<dbReference type="GO" id="GO:0016020">
    <property type="term" value="C:membrane"/>
    <property type="evidence" value="ECO:0007669"/>
    <property type="project" value="InterPro"/>
</dbReference>
<keyword evidence="4" id="KW-0812">Transmembrane</keyword>
<dbReference type="EC" id="1.1.-.-" evidence="6"/>
<sequence>MPQDLPGPVPATRDRCDDVRPSRLAVRIVSGLLAPVALILTVGGGQLVLLGGSPYYLVAGLLIIAAAILLWRGDRRGAGIYGAMLAVTLVWALWETGGDLWALAPRLIGPAAVGLLLLLPPVRRGYGAPPIHGGWFIGGGVLIVLLFTSGAWLSQPVATDNAAAWPAAAPASGWRQWGNGAGGDRFATATQITPANVARLEPAWSFETGAKPRPGGAGALAFEATPIKIGNRLFLCSPHNVIFALDATTGGQLWRFDPQTMDMGHAFANCRGVAYHAFSDPAAPCGERIYSATIDARLIAIDARTGARCRDFGRDGEVSLTDGIGNYSSVLYYVTSTPVVSGNVVVTGSYGLDGQKMDQPSGVVRGYDLASGKSVWAFDPADPERGTPQARYAPGTPNMWSVASSDEKLGLIYLPFGVATPDFFGGRRSPGAERFSNAIVAVDNRTGRPRWTFQTVHHDLWDYDVASQPVLTDIRVGNRMVPALVSISKTGQSFILDRATGQPLSPVVEKPVPQGAALGDWTAPTQPFSVKMPVFGAPPLTEATMWGLTPIDQLWCRIAFRKLRYDGVFTPPRQDWSIQYPGSAGGVNWGSVSIDRQRRIMIVNSTNMPTLNRLISAQEVRALGLAPMGTPGQTPSLERFRLGVPQTGAPYGAQNHMFLSPLGVPCIQPPFGTLSAVDLDSRTLLWSRPIGMADSMGPVGIPSHLPFTIGLPTLGGSITTASGLTFIASTPDQRLRAIETATGRLLWQTRLPASANATPMTYVGKDGRQYLVIAAGGSAALASNARNVLVAYALPQVSRR</sequence>
<comment type="similarity">
    <text evidence="2">Belongs to the bacterial PQQ dehydrogenase family.</text>
</comment>